<evidence type="ECO:0000259" key="1">
    <source>
        <dbReference type="Pfam" id="PF13456"/>
    </source>
</evidence>
<evidence type="ECO:0000313" key="3">
    <source>
        <dbReference type="Proteomes" id="UP000236161"/>
    </source>
</evidence>
<sequence length="275" mass="31517">MMGLQFDNGGHSNMDSLFTHWSHNINPSSKGCIFNHVILFTCWSLWKARNNKRFRDIKQECSQIIASIGHLVLLQHWAFPYKAWQLKGNSYFLNLIHSNKSVCKLQPDIKVAWKKPDLGYVKLNFDGVLTDDKAAGGGIIRDSDGNFIYAYHCIFDCDNAIIAEILAAIFGINKCKDKGYNCLHLDLTSTNIASWIRDDNDIGWDFLPYIHQLKNLIHDMQVKTTYIVNDINQVAHFLSRINYTDVNFDTFDAVPVDGQNLIINDKMGLENTRRI</sequence>
<dbReference type="GO" id="GO:0003676">
    <property type="term" value="F:nucleic acid binding"/>
    <property type="evidence" value="ECO:0007669"/>
    <property type="project" value="InterPro"/>
</dbReference>
<feature type="domain" description="RNase H type-1" evidence="1">
    <location>
        <begin position="124"/>
        <end position="239"/>
    </location>
</feature>
<dbReference type="GO" id="GO:0004523">
    <property type="term" value="F:RNA-DNA hybrid ribonuclease activity"/>
    <property type="evidence" value="ECO:0007669"/>
    <property type="project" value="InterPro"/>
</dbReference>
<dbReference type="SUPFAM" id="SSF53098">
    <property type="entry name" value="Ribonuclease H-like"/>
    <property type="match status" value="1"/>
</dbReference>
<organism evidence="2 3">
    <name type="scientific">Apostasia shenzhenica</name>
    <dbReference type="NCBI Taxonomy" id="1088818"/>
    <lineage>
        <taxon>Eukaryota</taxon>
        <taxon>Viridiplantae</taxon>
        <taxon>Streptophyta</taxon>
        <taxon>Embryophyta</taxon>
        <taxon>Tracheophyta</taxon>
        <taxon>Spermatophyta</taxon>
        <taxon>Magnoliopsida</taxon>
        <taxon>Liliopsida</taxon>
        <taxon>Asparagales</taxon>
        <taxon>Orchidaceae</taxon>
        <taxon>Apostasioideae</taxon>
        <taxon>Apostasia</taxon>
    </lineage>
</organism>
<dbReference type="EMBL" id="KZ452008">
    <property type="protein sequence ID" value="PKA52225.1"/>
    <property type="molecule type" value="Genomic_DNA"/>
</dbReference>
<accession>A0A2I0A9M2</accession>
<protein>
    <submittedName>
        <fullName evidence="2">Ribonuclease H protein</fullName>
    </submittedName>
</protein>
<gene>
    <name evidence="2" type="ORF">AXF42_Ash010121</name>
</gene>
<dbReference type="OrthoDB" id="1301749at2759"/>
<dbReference type="PANTHER" id="PTHR47723:SF19">
    <property type="entry name" value="POLYNUCLEOTIDYL TRANSFERASE, RIBONUCLEASE H-LIKE SUPERFAMILY PROTEIN"/>
    <property type="match status" value="1"/>
</dbReference>
<dbReference type="Pfam" id="PF13456">
    <property type="entry name" value="RVT_3"/>
    <property type="match status" value="1"/>
</dbReference>
<dbReference type="Gene3D" id="3.30.420.10">
    <property type="entry name" value="Ribonuclease H-like superfamily/Ribonuclease H"/>
    <property type="match status" value="1"/>
</dbReference>
<dbReference type="PANTHER" id="PTHR47723">
    <property type="entry name" value="OS05G0353850 PROTEIN"/>
    <property type="match status" value="1"/>
</dbReference>
<name>A0A2I0A9M2_9ASPA</name>
<reference evidence="2 3" key="1">
    <citation type="journal article" date="2017" name="Nature">
        <title>The Apostasia genome and the evolution of orchids.</title>
        <authorList>
            <person name="Zhang G.Q."/>
            <person name="Liu K.W."/>
            <person name="Li Z."/>
            <person name="Lohaus R."/>
            <person name="Hsiao Y.Y."/>
            <person name="Niu S.C."/>
            <person name="Wang J.Y."/>
            <person name="Lin Y.C."/>
            <person name="Xu Q."/>
            <person name="Chen L.J."/>
            <person name="Yoshida K."/>
            <person name="Fujiwara S."/>
            <person name="Wang Z.W."/>
            <person name="Zhang Y.Q."/>
            <person name="Mitsuda N."/>
            <person name="Wang M."/>
            <person name="Liu G.H."/>
            <person name="Pecoraro L."/>
            <person name="Huang H.X."/>
            <person name="Xiao X.J."/>
            <person name="Lin M."/>
            <person name="Wu X.Y."/>
            <person name="Wu W.L."/>
            <person name="Chen Y.Y."/>
            <person name="Chang S.B."/>
            <person name="Sakamoto S."/>
            <person name="Ohme-Takagi M."/>
            <person name="Yagi M."/>
            <person name="Zeng S.J."/>
            <person name="Shen C.Y."/>
            <person name="Yeh C.M."/>
            <person name="Luo Y.B."/>
            <person name="Tsai W.C."/>
            <person name="Van de Peer Y."/>
            <person name="Liu Z.J."/>
        </authorList>
    </citation>
    <scope>NUCLEOTIDE SEQUENCE [LARGE SCALE GENOMIC DNA]</scope>
    <source>
        <strain evidence="3">cv. Shenzhen</strain>
        <tissue evidence="2">Stem</tissue>
    </source>
</reference>
<dbReference type="InterPro" id="IPR002156">
    <property type="entry name" value="RNaseH_domain"/>
</dbReference>
<dbReference type="InterPro" id="IPR053151">
    <property type="entry name" value="RNase_H-like"/>
</dbReference>
<evidence type="ECO:0000313" key="2">
    <source>
        <dbReference type="EMBL" id="PKA52225.1"/>
    </source>
</evidence>
<dbReference type="InterPro" id="IPR012337">
    <property type="entry name" value="RNaseH-like_sf"/>
</dbReference>
<dbReference type="AlphaFoldDB" id="A0A2I0A9M2"/>
<dbReference type="Proteomes" id="UP000236161">
    <property type="component" value="Unassembled WGS sequence"/>
</dbReference>
<dbReference type="STRING" id="1088818.A0A2I0A9M2"/>
<dbReference type="InterPro" id="IPR036397">
    <property type="entry name" value="RNaseH_sf"/>
</dbReference>
<proteinExistence type="predicted"/>
<keyword evidence="3" id="KW-1185">Reference proteome</keyword>